<dbReference type="OrthoDB" id="145173at2759"/>
<feature type="region of interest" description="Disordered" evidence="1">
    <location>
        <begin position="97"/>
        <end position="120"/>
    </location>
</feature>
<dbReference type="Proteomes" id="UP001165121">
    <property type="component" value="Unassembled WGS sequence"/>
</dbReference>
<feature type="compositionally biased region" description="Basic and acidic residues" evidence="1">
    <location>
        <begin position="26"/>
        <end position="40"/>
    </location>
</feature>
<dbReference type="EMBL" id="BSXT01000009">
    <property type="protein sequence ID" value="GMF14643.1"/>
    <property type="molecule type" value="Genomic_DNA"/>
</dbReference>
<sequence>MTTHTVQVQHRRQTTPRGISQGLPPKEQKNQDDVVREARKASAAKRKVGLLDDALELAEDKSLSTVQEDAVHEGWNVSSHLETKAEVSTETAQVVESNLTSSSPDLDVRPGSHDVVASDPRWSEQAAKTYVAREVSRWEQVQSERVYPPSVEYAWPEHHPDSLPWLSAMIEVSKSLDD</sequence>
<evidence type="ECO:0000313" key="3">
    <source>
        <dbReference type="Proteomes" id="UP001165121"/>
    </source>
</evidence>
<evidence type="ECO:0000256" key="1">
    <source>
        <dbReference type="SAM" id="MobiDB-lite"/>
    </source>
</evidence>
<accession>A0A9W6TJU2</accession>
<protein>
    <submittedName>
        <fullName evidence="2">Unnamed protein product</fullName>
    </submittedName>
</protein>
<dbReference type="AlphaFoldDB" id="A0A9W6TJU2"/>
<reference evidence="2" key="1">
    <citation type="submission" date="2023-04" db="EMBL/GenBank/DDBJ databases">
        <title>Phytophthora fragariaefolia NBRC 109709.</title>
        <authorList>
            <person name="Ichikawa N."/>
            <person name="Sato H."/>
            <person name="Tonouchi N."/>
        </authorList>
    </citation>
    <scope>NUCLEOTIDE SEQUENCE</scope>
    <source>
        <strain evidence="2">NBRC 109709</strain>
    </source>
</reference>
<evidence type="ECO:0000313" key="2">
    <source>
        <dbReference type="EMBL" id="GMF14643.1"/>
    </source>
</evidence>
<keyword evidence="3" id="KW-1185">Reference proteome</keyword>
<gene>
    <name evidence="2" type="ORF">Pfra01_000013000</name>
</gene>
<comment type="caution">
    <text evidence="2">The sequence shown here is derived from an EMBL/GenBank/DDBJ whole genome shotgun (WGS) entry which is preliminary data.</text>
</comment>
<name>A0A9W6TJU2_9STRA</name>
<proteinExistence type="predicted"/>
<feature type="region of interest" description="Disordered" evidence="1">
    <location>
        <begin position="1"/>
        <end position="43"/>
    </location>
</feature>
<organism evidence="2 3">
    <name type="scientific">Phytophthora fragariaefolia</name>
    <dbReference type="NCBI Taxonomy" id="1490495"/>
    <lineage>
        <taxon>Eukaryota</taxon>
        <taxon>Sar</taxon>
        <taxon>Stramenopiles</taxon>
        <taxon>Oomycota</taxon>
        <taxon>Peronosporomycetes</taxon>
        <taxon>Peronosporales</taxon>
        <taxon>Peronosporaceae</taxon>
        <taxon>Phytophthora</taxon>
    </lineage>
</organism>